<dbReference type="Proteomes" id="UP000253318">
    <property type="component" value="Unassembled WGS sequence"/>
</dbReference>
<dbReference type="Gene3D" id="3.40.630.20">
    <property type="entry name" value="Peptidase C15, pyroglutamyl peptidase I-like"/>
    <property type="match status" value="1"/>
</dbReference>
<feature type="region of interest" description="Disordered" evidence="1">
    <location>
        <begin position="271"/>
        <end position="406"/>
    </location>
</feature>
<comment type="caution">
    <text evidence="2">The sequence shown here is derived from an EMBL/GenBank/DDBJ whole genome shotgun (WGS) entry which is preliminary data.</text>
</comment>
<dbReference type="InterPro" id="IPR036440">
    <property type="entry name" value="Peptidase_C15-like_sf"/>
</dbReference>
<evidence type="ECO:0000313" key="2">
    <source>
        <dbReference type="EMBL" id="RCV52235.1"/>
    </source>
</evidence>
<feature type="compositionally biased region" description="Low complexity" evidence="1">
    <location>
        <begin position="326"/>
        <end position="338"/>
    </location>
</feature>
<feature type="compositionally biased region" description="Pro residues" evidence="1">
    <location>
        <begin position="240"/>
        <end position="252"/>
    </location>
</feature>
<dbReference type="SUPFAM" id="SSF53182">
    <property type="entry name" value="Pyrrolidone carboxyl peptidase (pyroglutamate aminopeptidase)"/>
    <property type="match status" value="1"/>
</dbReference>
<feature type="region of interest" description="Disordered" evidence="1">
    <location>
        <begin position="226"/>
        <end position="255"/>
    </location>
</feature>
<sequence>MSRPTRTAEEARADLETPQALLRRSGFAAALPLFAADLDDAADLDGARRLVTSHGRRLWAEAVRGSPATADDRPLYWARLTLTARLRSWRPGFPLSEADRADLLSRLEHASRGHDALVFPPDDGLLRVIVTGFDPFGLDDDIRRSNPSGVAAITLDGAALTVHGRRAVVRTALFPVRWRDFTEGIVERALLPHYTADSGAADAVITVSQGRPGWFDLEVYNGARRGGGADNDGRTAEGPIPLPPQVPVPHPRPQWTTTSLPCARIAAADTGHHPVRGNTEVTEIPAGGGPSRVRGPRRRAPRAGGGRPPASPQRCLGCLGHADGSRVPAPGDGAAGPVARPPDRRTGPLVRSAGRGRRRTRAGTAPTLRRPAGPRGRHGAGAVSRQGSVPALRRRLANGKRTAGHR</sequence>
<proteinExistence type="predicted"/>
<dbReference type="RefSeq" id="WP_114433483.1">
    <property type="nucleotide sequence ID" value="NZ_QEIN01000226.1"/>
</dbReference>
<evidence type="ECO:0000313" key="3">
    <source>
        <dbReference type="Proteomes" id="UP000253318"/>
    </source>
</evidence>
<accession>A0A368T3Q2</accession>
<name>A0A368T3Q2_9ACTN</name>
<organism evidence="2 3">
    <name type="scientific">Marinitenerispora sediminis</name>
    <dbReference type="NCBI Taxonomy" id="1931232"/>
    <lineage>
        <taxon>Bacteria</taxon>
        <taxon>Bacillati</taxon>
        <taxon>Actinomycetota</taxon>
        <taxon>Actinomycetes</taxon>
        <taxon>Streptosporangiales</taxon>
        <taxon>Nocardiopsidaceae</taxon>
        <taxon>Marinitenerispora</taxon>
    </lineage>
</organism>
<feature type="compositionally biased region" description="Basic residues" evidence="1">
    <location>
        <begin position="392"/>
        <end position="406"/>
    </location>
</feature>
<dbReference type="OrthoDB" id="4555199at2"/>
<keyword evidence="3" id="KW-1185">Reference proteome</keyword>
<dbReference type="EMBL" id="QEIN01000226">
    <property type="protein sequence ID" value="RCV52235.1"/>
    <property type="molecule type" value="Genomic_DNA"/>
</dbReference>
<gene>
    <name evidence="2" type="ORF">DEF24_22210</name>
</gene>
<protein>
    <submittedName>
        <fullName evidence="2">Pyroglutamyl peptidase</fullName>
    </submittedName>
</protein>
<reference evidence="2 3" key="1">
    <citation type="submission" date="2018-04" db="EMBL/GenBank/DDBJ databases">
        <title>Novel actinobacteria from marine sediment.</title>
        <authorList>
            <person name="Ng Z.Y."/>
            <person name="Tan G.Y.A."/>
        </authorList>
    </citation>
    <scope>NUCLEOTIDE SEQUENCE [LARGE SCALE GENOMIC DNA]</scope>
    <source>
        <strain evidence="2 3">TPS81</strain>
    </source>
</reference>
<dbReference type="AlphaFoldDB" id="A0A368T3Q2"/>
<evidence type="ECO:0000256" key="1">
    <source>
        <dbReference type="SAM" id="MobiDB-lite"/>
    </source>
</evidence>
<feature type="compositionally biased region" description="Low complexity" evidence="1">
    <location>
        <begin position="362"/>
        <end position="374"/>
    </location>
</feature>